<feature type="region of interest" description="Disordered" evidence="1">
    <location>
        <begin position="27"/>
        <end position="47"/>
    </location>
</feature>
<feature type="transmembrane region" description="Helical" evidence="2">
    <location>
        <begin position="139"/>
        <end position="161"/>
    </location>
</feature>
<dbReference type="OrthoDB" id="286734at2759"/>
<keyword evidence="4" id="KW-1185">Reference proteome</keyword>
<dbReference type="GO" id="GO:0016746">
    <property type="term" value="F:acyltransferase activity"/>
    <property type="evidence" value="ECO:0007669"/>
    <property type="project" value="TreeGrafter"/>
</dbReference>
<dbReference type="AlphaFoldDB" id="A0A9W7DA08"/>
<keyword evidence="2" id="KW-0812">Transmembrane</keyword>
<evidence type="ECO:0000313" key="3">
    <source>
        <dbReference type="EMBL" id="GMF65146.1"/>
    </source>
</evidence>
<protein>
    <submittedName>
        <fullName evidence="3">Unnamed protein product</fullName>
    </submittedName>
</protein>
<dbReference type="PANTHER" id="PTHR13906">
    <property type="entry name" value="PORCUPINE"/>
    <property type="match status" value="1"/>
</dbReference>
<sequence>MWPSFVHWQERLPPSLLPAFRLPGLPQASKAPESAPPKGVSAASTAATREVDEQVAAQMRLNLLQTTASGHYYREFHSPDIVWDSAQMILTLKLSSVAINYSDGGLPKEKKTPTMLKNELQEIPALIPYFGEWRRGIDWVNWLVALTSCFAGFIFFFPTYLAGPAFEYKDYIYWMKVNPALCRTIAAQR</sequence>
<evidence type="ECO:0000313" key="4">
    <source>
        <dbReference type="Proteomes" id="UP001165083"/>
    </source>
</evidence>
<evidence type="ECO:0000256" key="2">
    <source>
        <dbReference type="SAM" id="Phobius"/>
    </source>
</evidence>
<reference evidence="3" key="1">
    <citation type="submission" date="2023-04" db="EMBL/GenBank/DDBJ databases">
        <title>Phytophthora lilii NBRC 32176.</title>
        <authorList>
            <person name="Ichikawa N."/>
            <person name="Sato H."/>
            <person name="Tonouchi N."/>
        </authorList>
    </citation>
    <scope>NUCLEOTIDE SEQUENCE</scope>
    <source>
        <strain evidence="3">NBRC 32176</strain>
    </source>
</reference>
<evidence type="ECO:0000256" key="1">
    <source>
        <dbReference type="SAM" id="MobiDB-lite"/>
    </source>
</evidence>
<dbReference type="Proteomes" id="UP001165083">
    <property type="component" value="Unassembled WGS sequence"/>
</dbReference>
<dbReference type="PANTHER" id="PTHR13906:SF4">
    <property type="entry name" value="LYSOPHOSPHOLIPID ACYLTRANSFERASE 6"/>
    <property type="match status" value="1"/>
</dbReference>
<keyword evidence="2" id="KW-1133">Transmembrane helix</keyword>
<keyword evidence="2" id="KW-0472">Membrane</keyword>
<dbReference type="InterPro" id="IPR049941">
    <property type="entry name" value="LPLAT_7/PORCN-like"/>
</dbReference>
<proteinExistence type="predicted"/>
<gene>
    <name evidence="3" type="ORF">Plil01_001786200</name>
</gene>
<name>A0A9W7DA08_9STRA</name>
<comment type="caution">
    <text evidence="3">The sequence shown here is derived from an EMBL/GenBank/DDBJ whole genome shotgun (WGS) entry which is preliminary data.</text>
</comment>
<organism evidence="3 4">
    <name type="scientific">Phytophthora lilii</name>
    <dbReference type="NCBI Taxonomy" id="2077276"/>
    <lineage>
        <taxon>Eukaryota</taxon>
        <taxon>Sar</taxon>
        <taxon>Stramenopiles</taxon>
        <taxon>Oomycota</taxon>
        <taxon>Peronosporomycetes</taxon>
        <taxon>Peronosporales</taxon>
        <taxon>Peronosporaceae</taxon>
        <taxon>Phytophthora</taxon>
    </lineage>
</organism>
<dbReference type="GO" id="GO:0030258">
    <property type="term" value="P:lipid modification"/>
    <property type="evidence" value="ECO:0007669"/>
    <property type="project" value="TreeGrafter"/>
</dbReference>
<dbReference type="GO" id="GO:0016020">
    <property type="term" value="C:membrane"/>
    <property type="evidence" value="ECO:0007669"/>
    <property type="project" value="TreeGrafter"/>
</dbReference>
<accession>A0A9W7DA08</accession>
<dbReference type="EMBL" id="BSXW01012446">
    <property type="protein sequence ID" value="GMF65146.1"/>
    <property type="molecule type" value="Genomic_DNA"/>
</dbReference>